<dbReference type="AlphaFoldDB" id="A0A1G7L1G2"/>
<keyword evidence="1" id="KW-0732">Signal</keyword>
<reference evidence="2 3" key="1">
    <citation type="submission" date="2016-10" db="EMBL/GenBank/DDBJ databases">
        <authorList>
            <person name="de Groot N.N."/>
        </authorList>
    </citation>
    <scope>NUCLEOTIDE SEQUENCE [LARGE SCALE GENOMIC DNA]</scope>
    <source>
        <strain evidence="2 3">DSM 27375</strain>
    </source>
</reference>
<protein>
    <submittedName>
        <fullName evidence="2">Uncharacterized protein</fullName>
    </submittedName>
</protein>
<name>A0A1G7L1G2_9RHOB</name>
<proteinExistence type="predicted"/>
<feature type="chain" id="PRO_5010332384" evidence="1">
    <location>
        <begin position="20"/>
        <end position="184"/>
    </location>
</feature>
<feature type="signal peptide" evidence="1">
    <location>
        <begin position="1"/>
        <end position="19"/>
    </location>
</feature>
<evidence type="ECO:0000313" key="2">
    <source>
        <dbReference type="EMBL" id="SDF42930.1"/>
    </source>
</evidence>
<gene>
    <name evidence="2" type="ORF">SAMN04488117_104116</name>
</gene>
<dbReference type="EMBL" id="FNBL01000004">
    <property type="protein sequence ID" value="SDF42930.1"/>
    <property type="molecule type" value="Genomic_DNA"/>
</dbReference>
<organism evidence="2 3">
    <name type="scientific">Celeribacter baekdonensis</name>
    <dbReference type="NCBI Taxonomy" id="875171"/>
    <lineage>
        <taxon>Bacteria</taxon>
        <taxon>Pseudomonadati</taxon>
        <taxon>Pseudomonadota</taxon>
        <taxon>Alphaproteobacteria</taxon>
        <taxon>Rhodobacterales</taxon>
        <taxon>Roseobacteraceae</taxon>
        <taxon>Celeribacter</taxon>
    </lineage>
</organism>
<dbReference type="Proteomes" id="UP000182284">
    <property type="component" value="Unassembled WGS sequence"/>
</dbReference>
<evidence type="ECO:0000313" key="3">
    <source>
        <dbReference type="Proteomes" id="UP000182284"/>
    </source>
</evidence>
<accession>A0A1G7L1G2</accession>
<evidence type="ECO:0000256" key="1">
    <source>
        <dbReference type="SAM" id="SignalP"/>
    </source>
</evidence>
<dbReference type="RefSeq" id="WP_074643883.1">
    <property type="nucleotide sequence ID" value="NZ_FNBL01000004.1"/>
</dbReference>
<sequence length="184" mass="19757">MKRIPLTFIALTLPCFALAQDEMDTNHARHFIQQDAPQLNEGGQSAFAAIQEITTALMANPATDWSTVDVEALRRHLIDMDNVTLRADVATEEIDGGARFVVTSTDSATVASIRAMVLAHVATMNGVEGWAMQAEEVEGGAVMTVTGSDTARIRGLGFIGLMTVGMHHQAHHMALASGQNPHDH</sequence>
<dbReference type="OrthoDB" id="1524152at2"/>